<keyword evidence="1" id="KW-0732">Signal</keyword>
<evidence type="ECO:0000256" key="1">
    <source>
        <dbReference type="SAM" id="SignalP"/>
    </source>
</evidence>
<sequence>MKSISTIATALVAFLLFASASVAAASITFPDVLEVHNDVSSQGANTFEFNKGRQLIELTYRDIFADNADDSGAWIKSDPLYLTLELAADAHYRITLPNIDSEQEARAFIQRPKVMLIGSDGQVEPLALLNHQELMAMIWISK</sequence>
<evidence type="ECO:0008006" key="4">
    <source>
        <dbReference type="Google" id="ProtNLM"/>
    </source>
</evidence>
<comment type="caution">
    <text evidence="2">The sequence shown here is derived from an EMBL/GenBank/DDBJ whole genome shotgun (WGS) entry which is preliminary data.</text>
</comment>
<accession>A0A1E5ITD6</accession>
<reference evidence="2 3" key="1">
    <citation type="submission" date="2016-07" db="EMBL/GenBank/DDBJ databases">
        <title>Whole-genome of two Shewanella species isolated from a digestive organ of sea cucumber Apostichopus japonicus Selenka 1867.</title>
        <authorList>
            <person name="Hong H.-H."/>
            <person name="Choi H."/>
            <person name="Cheon S."/>
            <person name="Oh J.-S."/>
            <person name="Lee H.-G."/>
            <person name="Park C."/>
        </authorList>
    </citation>
    <scope>NUCLEOTIDE SEQUENCE [LARGE SCALE GENOMIC DNA]</scope>
    <source>
        <strain evidence="2 3">CSB03KR</strain>
    </source>
</reference>
<feature type="chain" id="PRO_5009179111" description="DUF2057 domain-containing protein" evidence="1">
    <location>
        <begin position="25"/>
        <end position="142"/>
    </location>
</feature>
<proteinExistence type="predicted"/>
<dbReference type="AlphaFoldDB" id="A0A1E5ITD6"/>
<dbReference type="Pfam" id="PF09829">
    <property type="entry name" value="DUF2057"/>
    <property type="match status" value="1"/>
</dbReference>
<feature type="signal peptide" evidence="1">
    <location>
        <begin position="1"/>
        <end position="24"/>
    </location>
</feature>
<name>A0A1E5ITD6_SHECO</name>
<dbReference type="Proteomes" id="UP000095230">
    <property type="component" value="Unassembled WGS sequence"/>
</dbReference>
<gene>
    <name evidence="2" type="ORF">BEL05_15245</name>
</gene>
<dbReference type="InterPro" id="IPR018635">
    <property type="entry name" value="UPF0319"/>
</dbReference>
<evidence type="ECO:0000313" key="2">
    <source>
        <dbReference type="EMBL" id="OEG73804.1"/>
    </source>
</evidence>
<evidence type="ECO:0000313" key="3">
    <source>
        <dbReference type="Proteomes" id="UP000095230"/>
    </source>
</evidence>
<organism evidence="2 3">
    <name type="scientific">Shewanella colwelliana</name>
    <name type="common">Alteromonas colwelliana</name>
    <dbReference type="NCBI Taxonomy" id="23"/>
    <lineage>
        <taxon>Bacteria</taxon>
        <taxon>Pseudomonadati</taxon>
        <taxon>Pseudomonadota</taxon>
        <taxon>Gammaproteobacteria</taxon>
        <taxon>Alteromonadales</taxon>
        <taxon>Shewanellaceae</taxon>
        <taxon>Shewanella</taxon>
    </lineage>
</organism>
<dbReference type="STRING" id="23.BEL05_15245"/>
<dbReference type="RefSeq" id="WP_069671178.1">
    <property type="nucleotide sequence ID" value="NZ_MCBT01000033.1"/>
</dbReference>
<dbReference type="EMBL" id="MCBT01000033">
    <property type="protein sequence ID" value="OEG73804.1"/>
    <property type="molecule type" value="Genomic_DNA"/>
</dbReference>
<protein>
    <recommendedName>
        <fullName evidence="4">DUF2057 domain-containing protein</fullName>
    </recommendedName>
</protein>